<dbReference type="RefSeq" id="WP_310501298.1">
    <property type="nucleotide sequence ID" value="NZ_JAVDSB010000012.1"/>
</dbReference>
<accession>A0ABU1P290</accession>
<dbReference type="InterPro" id="IPR024411">
    <property type="entry name" value="Tail_terminator_phage"/>
</dbReference>
<evidence type="ECO:0000313" key="2">
    <source>
        <dbReference type="Proteomes" id="UP001267290"/>
    </source>
</evidence>
<protein>
    <submittedName>
        <fullName evidence="1">Uncharacterized protein</fullName>
    </submittedName>
</protein>
<gene>
    <name evidence="1" type="ORF">J2736_005067</name>
</gene>
<comment type="caution">
    <text evidence="1">The sequence shown here is derived from an EMBL/GenBank/DDBJ whole genome shotgun (WGS) entry which is preliminary data.</text>
</comment>
<dbReference type="EMBL" id="JAVDSB010000012">
    <property type="protein sequence ID" value="MDR6553857.1"/>
    <property type="molecule type" value="Genomic_DNA"/>
</dbReference>
<organism evidence="1 2">
    <name type="scientific">Paenibacillus qinlingensis</name>
    <dbReference type="NCBI Taxonomy" id="1837343"/>
    <lineage>
        <taxon>Bacteria</taxon>
        <taxon>Bacillati</taxon>
        <taxon>Bacillota</taxon>
        <taxon>Bacilli</taxon>
        <taxon>Bacillales</taxon>
        <taxon>Paenibacillaceae</taxon>
        <taxon>Paenibacillus</taxon>
    </lineage>
</organism>
<sequence>MINLADQLVQYLHANDEGTIGVDLFIDSLPTTPDEVIWFTHLGGSAEFKLDVPESWRKLSLQTRSVTSAGANERIWRVITKLLEPDDGVIEVGNKLYTVQITSLPALQDKDANGRYVMKSVLILRQVQPVTESWLGAISQFTEALLGPQWHVYRGFNGTCRPAVSWQCTSWQSATASQSTAQLTKQYVGQIAARSASEYQLAAQVLLVGLAEQVKLPVTGTEGRWLTVVNSTIAMRLGDLSTGVLTLTLKGAIAAPQSTLPLMAAVRTETQINS</sequence>
<dbReference type="Pfam" id="PF12691">
    <property type="entry name" value="Phage_tail_terminator_6"/>
    <property type="match status" value="1"/>
</dbReference>
<dbReference type="Proteomes" id="UP001267290">
    <property type="component" value="Unassembled WGS sequence"/>
</dbReference>
<proteinExistence type="predicted"/>
<reference evidence="1 2" key="1">
    <citation type="submission" date="2023-07" db="EMBL/GenBank/DDBJ databases">
        <title>Sorghum-associated microbial communities from plants grown in Nebraska, USA.</title>
        <authorList>
            <person name="Schachtman D."/>
        </authorList>
    </citation>
    <scope>NUCLEOTIDE SEQUENCE [LARGE SCALE GENOMIC DNA]</scope>
    <source>
        <strain evidence="1 2">CC258</strain>
    </source>
</reference>
<keyword evidence="2" id="KW-1185">Reference proteome</keyword>
<evidence type="ECO:0000313" key="1">
    <source>
        <dbReference type="EMBL" id="MDR6553857.1"/>
    </source>
</evidence>
<name>A0ABU1P290_9BACL</name>